<proteinExistence type="predicted"/>
<comment type="caution">
    <text evidence="2">The sequence shown here is derived from an EMBL/GenBank/DDBJ whole genome shotgun (WGS) entry which is preliminary data.</text>
</comment>
<evidence type="ECO:0000256" key="1">
    <source>
        <dbReference type="SAM" id="Phobius"/>
    </source>
</evidence>
<evidence type="ECO:0000313" key="2">
    <source>
        <dbReference type="EMBL" id="KAB2816887.1"/>
    </source>
</evidence>
<keyword evidence="3" id="KW-1185">Reference proteome</keyword>
<name>A0A6L3ZGD8_9FLAO</name>
<reference evidence="2 3" key="1">
    <citation type="submission" date="2019-10" db="EMBL/GenBank/DDBJ databases">
        <title>Genome sequence of Phaeocystidibacter marisrubri JCM30614 (type strain).</title>
        <authorList>
            <person name="Bowman J.P."/>
        </authorList>
    </citation>
    <scope>NUCLEOTIDE SEQUENCE [LARGE SCALE GENOMIC DNA]</scope>
    <source>
        <strain evidence="2 3">JCM 30614</strain>
    </source>
</reference>
<dbReference type="RefSeq" id="WP_151691459.1">
    <property type="nucleotide sequence ID" value="NZ_BMGX01000002.1"/>
</dbReference>
<evidence type="ECO:0000313" key="3">
    <source>
        <dbReference type="Proteomes" id="UP000484164"/>
    </source>
</evidence>
<gene>
    <name evidence="2" type="ORF">F8C82_00380</name>
</gene>
<dbReference type="Proteomes" id="UP000484164">
    <property type="component" value="Unassembled WGS sequence"/>
</dbReference>
<dbReference type="OrthoDB" id="963379at2"/>
<accession>A0A6L3ZGD8</accession>
<keyword evidence="1" id="KW-0812">Transmembrane</keyword>
<protein>
    <submittedName>
        <fullName evidence="2">DUF3098 domain-containing protein</fullName>
    </submittedName>
</protein>
<organism evidence="2 3">
    <name type="scientific">Phaeocystidibacter marisrubri</name>
    <dbReference type="NCBI Taxonomy" id="1577780"/>
    <lineage>
        <taxon>Bacteria</taxon>
        <taxon>Pseudomonadati</taxon>
        <taxon>Bacteroidota</taxon>
        <taxon>Flavobacteriia</taxon>
        <taxon>Flavobacteriales</taxon>
        <taxon>Phaeocystidibacteraceae</taxon>
        <taxon>Phaeocystidibacter</taxon>
    </lineage>
</organism>
<dbReference type="AlphaFoldDB" id="A0A6L3ZGD8"/>
<dbReference type="EMBL" id="WBVQ01000001">
    <property type="protein sequence ID" value="KAB2816887.1"/>
    <property type="molecule type" value="Genomic_DNA"/>
</dbReference>
<sequence length="83" mass="9170">MKTEKYLFSKVNYILMVAGLLLIGIGYLLMMGGGSEDPNVFNPEIFNSTRIKLAPSLLVLGFAVEIVAIMWRSKSNTSQGELE</sequence>
<dbReference type="InterPro" id="IPR021448">
    <property type="entry name" value="DUF3098"/>
</dbReference>
<feature type="transmembrane region" description="Helical" evidence="1">
    <location>
        <begin position="12"/>
        <end position="33"/>
    </location>
</feature>
<dbReference type="Pfam" id="PF11297">
    <property type="entry name" value="DUF3098"/>
    <property type="match status" value="1"/>
</dbReference>
<keyword evidence="1" id="KW-0472">Membrane</keyword>
<feature type="transmembrane region" description="Helical" evidence="1">
    <location>
        <begin position="53"/>
        <end position="71"/>
    </location>
</feature>
<keyword evidence="1" id="KW-1133">Transmembrane helix</keyword>